<feature type="compositionally biased region" description="Basic and acidic residues" evidence="1">
    <location>
        <begin position="100"/>
        <end position="110"/>
    </location>
</feature>
<dbReference type="RefSeq" id="WP_332290972.1">
    <property type="nucleotide sequence ID" value="NZ_JAZIBG010000036.1"/>
</dbReference>
<keyword evidence="3" id="KW-1185">Reference proteome</keyword>
<evidence type="ECO:0000256" key="1">
    <source>
        <dbReference type="SAM" id="MobiDB-lite"/>
    </source>
</evidence>
<name>A0AAW9QFR1_9BURK</name>
<dbReference type="Gene3D" id="3.30.160.100">
    <property type="entry name" value="Ribosome hibernation promotion factor-like"/>
    <property type="match status" value="1"/>
</dbReference>
<dbReference type="Pfam" id="PF02482">
    <property type="entry name" value="Ribosomal_S30AE"/>
    <property type="match status" value="1"/>
</dbReference>
<evidence type="ECO:0000313" key="2">
    <source>
        <dbReference type="EMBL" id="MEF7615667.1"/>
    </source>
</evidence>
<protein>
    <submittedName>
        <fullName evidence="2">HPF/RaiA family ribosome-associated protein</fullName>
    </submittedName>
</protein>
<comment type="caution">
    <text evidence="2">The sequence shown here is derived from an EMBL/GenBank/DDBJ whole genome shotgun (WGS) entry which is preliminary data.</text>
</comment>
<dbReference type="Proteomes" id="UP001336250">
    <property type="component" value="Unassembled WGS sequence"/>
</dbReference>
<organism evidence="2 3">
    <name type="scientific">Aquincola agrisoli</name>
    <dbReference type="NCBI Taxonomy" id="3119538"/>
    <lineage>
        <taxon>Bacteria</taxon>
        <taxon>Pseudomonadati</taxon>
        <taxon>Pseudomonadota</taxon>
        <taxon>Betaproteobacteria</taxon>
        <taxon>Burkholderiales</taxon>
        <taxon>Sphaerotilaceae</taxon>
        <taxon>Aquincola</taxon>
    </lineage>
</organism>
<accession>A0AAW9QFR1</accession>
<dbReference type="InterPro" id="IPR003489">
    <property type="entry name" value="RHF/RaiA"/>
</dbReference>
<proteinExistence type="predicted"/>
<feature type="region of interest" description="Disordered" evidence="1">
    <location>
        <begin position="100"/>
        <end position="119"/>
    </location>
</feature>
<dbReference type="SUPFAM" id="SSF69754">
    <property type="entry name" value="Ribosome binding protein Y (YfiA homologue)"/>
    <property type="match status" value="1"/>
</dbReference>
<evidence type="ECO:0000313" key="3">
    <source>
        <dbReference type="Proteomes" id="UP001336250"/>
    </source>
</evidence>
<sequence length="119" mass="12716">MQVQLNTDDHVQGEESLAAWAEGELTEKLKRFRDHLTRVEIHLSDASAAREGAADKRCKLEARLAGMQPIVVSHDAAKVAEAFLGAVGKLQHALDTAVGRARDAHGRESIRGAAEGPAG</sequence>
<dbReference type="AlphaFoldDB" id="A0AAW9QFR1"/>
<reference evidence="2 3" key="1">
    <citation type="submission" date="2024-02" db="EMBL/GenBank/DDBJ databases">
        <title>Genome sequence of Aquincola sp. MAHUQ-54.</title>
        <authorList>
            <person name="Huq M.A."/>
        </authorList>
    </citation>
    <scope>NUCLEOTIDE SEQUENCE [LARGE SCALE GENOMIC DNA]</scope>
    <source>
        <strain evidence="2 3">MAHUQ-54</strain>
    </source>
</reference>
<gene>
    <name evidence="2" type="ORF">V4F39_17260</name>
</gene>
<dbReference type="EMBL" id="JAZIBG010000036">
    <property type="protein sequence ID" value="MEF7615667.1"/>
    <property type="molecule type" value="Genomic_DNA"/>
</dbReference>
<dbReference type="InterPro" id="IPR036567">
    <property type="entry name" value="RHF-like"/>
</dbReference>